<keyword evidence="2" id="KW-1185">Reference proteome</keyword>
<reference evidence="1 2" key="1">
    <citation type="submission" date="2022-12" db="EMBL/GenBank/DDBJ databases">
        <title>Draft genome sequence of Paenibacillus sp. dW9.</title>
        <authorList>
            <person name="Choi E.-W."/>
            <person name="Kim D.-U."/>
        </authorList>
    </citation>
    <scope>NUCLEOTIDE SEQUENCE [LARGE SCALE GENOMIC DNA]</scope>
    <source>
        <strain evidence="2">dW9</strain>
    </source>
</reference>
<organism evidence="1 2">
    <name type="scientific">Paenibacillus gyeongsangnamensis</name>
    <dbReference type="NCBI Taxonomy" id="3388067"/>
    <lineage>
        <taxon>Bacteria</taxon>
        <taxon>Bacillati</taxon>
        <taxon>Bacillota</taxon>
        <taxon>Bacilli</taxon>
        <taxon>Bacillales</taxon>
        <taxon>Paenibacillaceae</taxon>
        <taxon>Paenibacillus</taxon>
    </lineage>
</organism>
<dbReference type="Proteomes" id="UP001527882">
    <property type="component" value="Unassembled WGS sequence"/>
</dbReference>
<accession>A0ABT4Q6P6</accession>
<dbReference type="RefSeq" id="WP_269880907.1">
    <property type="nucleotide sequence ID" value="NZ_JAQAGZ010000004.1"/>
</dbReference>
<dbReference type="Pfam" id="PF02620">
    <property type="entry name" value="YceD"/>
    <property type="match status" value="1"/>
</dbReference>
<sequence>MHILFKDLASRGTISFRERLDLSGDLPKKGSLLNYGPLEVALEAHDKSGAAEVTGTMSIEVEQACSRCLTPVREKLDIPFHETFVRVEPQDLPDEDDEEDDDVEYVTEERLELRPYLLESVMFAIPYVPLCEEACQGLCPVCGANRNTEACGCKQDKVDPRLAGLADFFKDQT</sequence>
<evidence type="ECO:0000313" key="1">
    <source>
        <dbReference type="EMBL" id="MCZ8512466.1"/>
    </source>
</evidence>
<dbReference type="PANTHER" id="PTHR34374:SF1">
    <property type="entry name" value="LARGE RIBOSOMAL RNA SUBUNIT ACCUMULATION PROTEIN YCED HOMOLOG 1, CHLOROPLASTIC"/>
    <property type="match status" value="1"/>
</dbReference>
<name>A0ABT4Q6P6_9BACL</name>
<evidence type="ECO:0000313" key="2">
    <source>
        <dbReference type="Proteomes" id="UP001527882"/>
    </source>
</evidence>
<gene>
    <name evidence="1" type="ORF">O9H85_08470</name>
</gene>
<comment type="caution">
    <text evidence="1">The sequence shown here is derived from an EMBL/GenBank/DDBJ whole genome shotgun (WGS) entry which is preliminary data.</text>
</comment>
<dbReference type="PANTHER" id="PTHR34374">
    <property type="entry name" value="LARGE RIBOSOMAL RNA SUBUNIT ACCUMULATION PROTEIN YCED HOMOLOG 1, CHLOROPLASTIC"/>
    <property type="match status" value="1"/>
</dbReference>
<dbReference type="InterPro" id="IPR003772">
    <property type="entry name" value="YceD"/>
</dbReference>
<protein>
    <submittedName>
        <fullName evidence="1">DUF177 domain-containing protein</fullName>
    </submittedName>
</protein>
<proteinExistence type="predicted"/>
<dbReference type="EMBL" id="JAQAGZ010000004">
    <property type="protein sequence ID" value="MCZ8512466.1"/>
    <property type="molecule type" value="Genomic_DNA"/>
</dbReference>